<dbReference type="EC" id="2.7.13.3" evidence="2"/>
<dbReference type="Pfam" id="PF08447">
    <property type="entry name" value="PAS_3"/>
    <property type="match status" value="1"/>
</dbReference>
<dbReference type="AlphaFoldDB" id="A0A923IB40"/>
<dbReference type="InterPro" id="IPR003594">
    <property type="entry name" value="HATPase_dom"/>
</dbReference>
<dbReference type="InterPro" id="IPR003661">
    <property type="entry name" value="HisK_dim/P_dom"/>
</dbReference>
<evidence type="ECO:0000313" key="8">
    <source>
        <dbReference type="EMBL" id="MBC3935955.1"/>
    </source>
</evidence>
<dbReference type="SUPFAM" id="SSF47384">
    <property type="entry name" value="Homodimeric domain of signal transducing histidine kinase"/>
    <property type="match status" value="1"/>
</dbReference>
<dbReference type="PROSITE" id="PS50113">
    <property type="entry name" value="PAC"/>
    <property type="match status" value="1"/>
</dbReference>
<evidence type="ECO:0000256" key="4">
    <source>
        <dbReference type="SAM" id="Coils"/>
    </source>
</evidence>
<evidence type="ECO:0000259" key="7">
    <source>
        <dbReference type="PROSITE" id="PS50113"/>
    </source>
</evidence>
<evidence type="ECO:0000256" key="2">
    <source>
        <dbReference type="ARBA" id="ARBA00012438"/>
    </source>
</evidence>
<dbReference type="GO" id="GO:0000155">
    <property type="term" value="F:phosphorelay sensor kinase activity"/>
    <property type="evidence" value="ECO:0007669"/>
    <property type="project" value="InterPro"/>
</dbReference>
<evidence type="ECO:0000256" key="1">
    <source>
        <dbReference type="ARBA" id="ARBA00000085"/>
    </source>
</evidence>
<keyword evidence="9" id="KW-1185">Reference proteome</keyword>
<name>A0A923IB40_9BURK</name>
<dbReference type="PANTHER" id="PTHR43065">
    <property type="entry name" value="SENSOR HISTIDINE KINASE"/>
    <property type="match status" value="1"/>
</dbReference>
<evidence type="ECO:0000259" key="6">
    <source>
        <dbReference type="PROSITE" id="PS50112"/>
    </source>
</evidence>
<sequence length="447" mass="49910">MENQFEYFDLSVPTPAASTPASAAQAANVSQEVAQHNRLKYLIDNTPAIIYSSVPTGDFKMTYVSSNAQRILGYDSAMMVSDPNFWFDHIHPDDVPQIFSSLAMLFSEGERTYEYRFKNSSGHYIWMHDMLRLIRDEAGNPIEVVGSLTDISERKAMEESLQKKGEEQKQLIHKLQEAQDQLMQSEKMASVGQLAAGIAHEINNPIGFVNSNMGSLQGYVEKLFEVLAQYEQLILQPQAAQSAVARVNAIKKEADLEFLQEDVEDLVRESMDGLKRVRDIVQSLKDFSHVGETDWQEADIHHGIDSTLNIVINEIKYKATVIKEYGTLPNVRCIISQINQVVMNLLVNASHAIKDKGTITINTGCKDDWIWIRISDTGSGIPPEIMTRIFEPFFTTKPVGSGTGLGLSLSYGIIKKHNGRIEVKSEMGVGTSFTIHLPLRPDKVDAG</sequence>
<dbReference type="InterPro" id="IPR001610">
    <property type="entry name" value="PAC"/>
</dbReference>
<dbReference type="CDD" id="cd00082">
    <property type="entry name" value="HisKA"/>
    <property type="match status" value="1"/>
</dbReference>
<dbReference type="SUPFAM" id="SSF55874">
    <property type="entry name" value="ATPase domain of HSP90 chaperone/DNA topoisomerase II/histidine kinase"/>
    <property type="match status" value="1"/>
</dbReference>
<keyword evidence="3" id="KW-0597">Phosphoprotein</keyword>
<dbReference type="RefSeq" id="WP_186881523.1">
    <property type="nucleotide sequence ID" value="NZ_JACOGG010000011.1"/>
</dbReference>
<evidence type="ECO:0000259" key="5">
    <source>
        <dbReference type="PROSITE" id="PS50109"/>
    </source>
</evidence>
<proteinExistence type="predicted"/>
<dbReference type="InterPro" id="IPR000700">
    <property type="entry name" value="PAS-assoc_C"/>
</dbReference>
<dbReference type="SUPFAM" id="SSF55785">
    <property type="entry name" value="PYP-like sensor domain (PAS domain)"/>
    <property type="match status" value="1"/>
</dbReference>
<dbReference type="Gene3D" id="3.30.565.10">
    <property type="entry name" value="Histidine kinase-like ATPase, C-terminal domain"/>
    <property type="match status" value="1"/>
</dbReference>
<protein>
    <recommendedName>
        <fullName evidence="2">histidine kinase</fullName>
        <ecNumber evidence="2">2.7.13.3</ecNumber>
    </recommendedName>
</protein>
<dbReference type="Pfam" id="PF02518">
    <property type="entry name" value="HATPase_c"/>
    <property type="match status" value="1"/>
</dbReference>
<dbReference type="NCBIfam" id="TIGR00229">
    <property type="entry name" value="sensory_box"/>
    <property type="match status" value="1"/>
</dbReference>
<evidence type="ECO:0000256" key="3">
    <source>
        <dbReference type="ARBA" id="ARBA00022553"/>
    </source>
</evidence>
<accession>A0A923IB40</accession>
<keyword evidence="4" id="KW-0175">Coiled coil</keyword>
<dbReference type="PROSITE" id="PS50112">
    <property type="entry name" value="PAS"/>
    <property type="match status" value="1"/>
</dbReference>
<reference evidence="8" key="1">
    <citation type="submission" date="2020-08" db="EMBL/GenBank/DDBJ databases">
        <title>Novel species isolated from subtropical streams in China.</title>
        <authorList>
            <person name="Lu H."/>
        </authorList>
    </citation>
    <scope>NUCLEOTIDE SEQUENCE</scope>
    <source>
        <strain evidence="8">CY7W</strain>
    </source>
</reference>
<dbReference type="PRINTS" id="PR00344">
    <property type="entry name" value="BCTRLSENSOR"/>
</dbReference>
<feature type="domain" description="PAS" evidence="6">
    <location>
        <begin position="35"/>
        <end position="109"/>
    </location>
</feature>
<dbReference type="InterPro" id="IPR036097">
    <property type="entry name" value="HisK_dim/P_sf"/>
</dbReference>
<dbReference type="CDD" id="cd00130">
    <property type="entry name" value="PAS"/>
    <property type="match status" value="1"/>
</dbReference>
<dbReference type="InterPro" id="IPR036890">
    <property type="entry name" value="HATPase_C_sf"/>
</dbReference>
<comment type="catalytic activity">
    <reaction evidence="1">
        <text>ATP + protein L-histidine = ADP + protein N-phospho-L-histidine.</text>
        <dbReference type="EC" id="2.7.13.3"/>
    </reaction>
</comment>
<dbReference type="InterPro" id="IPR000014">
    <property type="entry name" value="PAS"/>
</dbReference>
<dbReference type="SMART" id="SM00086">
    <property type="entry name" value="PAC"/>
    <property type="match status" value="1"/>
</dbReference>
<dbReference type="Gene3D" id="3.30.450.20">
    <property type="entry name" value="PAS domain"/>
    <property type="match status" value="1"/>
</dbReference>
<dbReference type="InterPro" id="IPR035965">
    <property type="entry name" value="PAS-like_dom_sf"/>
</dbReference>
<dbReference type="InterPro" id="IPR013655">
    <property type="entry name" value="PAS_fold_3"/>
</dbReference>
<comment type="caution">
    <text evidence="8">The sequence shown here is derived from an EMBL/GenBank/DDBJ whole genome shotgun (WGS) entry which is preliminary data.</text>
</comment>
<dbReference type="Proteomes" id="UP000612361">
    <property type="component" value="Unassembled WGS sequence"/>
</dbReference>
<organism evidence="8 9">
    <name type="scientific">Undibacterium rugosum</name>
    <dbReference type="NCBI Taxonomy" id="2762291"/>
    <lineage>
        <taxon>Bacteria</taxon>
        <taxon>Pseudomonadati</taxon>
        <taxon>Pseudomonadota</taxon>
        <taxon>Betaproteobacteria</taxon>
        <taxon>Burkholderiales</taxon>
        <taxon>Oxalobacteraceae</taxon>
        <taxon>Undibacterium</taxon>
    </lineage>
</organism>
<dbReference type="EMBL" id="JACOGG010000011">
    <property type="protein sequence ID" value="MBC3935955.1"/>
    <property type="molecule type" value="Genomic_DNA"/>
</dbReference>
<dbReference type="PROSITE" id="PS50109">
    <property type="entry name" value="HIS_KIN"/>
    <property type="match status" value="1"/>
</dbReference>
<feature type="domain" description="Histidine kinase" evidence="5">
    <location>
        <begin position="197"/>
        <end position="441"/>
    </location>
</feature>
<dbReference type="SMART" id="SM00387">
    <property type="entry name" value="HATPase_c"/>
    <property type="match status" value="1"/>
</dbReference>
<feature type="domain" description="PAC" evidence="7">
    <location>
        <begin position="111"/>
        <end position="163"/>
    </location>
</feature>
<dbReference type="Gene3D" id="1.10.287.130">
    <property type="match status" value="1"/>
</dbReference>
<gene>
    <name evidence="8" type="ORF">H8K47_11335</name>
</gene>
<dbReference type="PANTHER" id="PTHR43065:SF50">
    <property type="entry name" value="HISTIDINE KINASE"/>
    <property type="match status" value="1"/>
</dbReference>
<evidence type="ECO:0000313" key="9">
    <source>
        <dbReference type="Proteomes" id="UP000612361"/>
    </source>
</evidence>
<dbReference type="InterPro" id="IPR004358">
    <property type="entry name" value="Sig_transdc_His_kin-like_C"/>
</dbReference>
<dbReference type="SMART" id="SM00091">
    <property type="entry name" value="PAS"/>
    <property type="match status" value="1"/>
</dbReference>
<feature type="coiled-coil region" evidence="4">
    <location>
        <begin position="158"/>
        <end position="188"/>
    </location>
</feature>
<dbReference type="InterPro" id="IPR005467">
    <property type="entry name" value="His_kinase_dom"/>
</dbReference>